<feature type="region of interest" description="Disordered" evidence="1">
    <location>
        <begin position="30"/>
        <end position="68"/>
    </location>
</feature>
<organism evidence="2 3">
    <name type="scientific">Burkholderia humptydooensis</name>
    <dbReference type="NCBI Taxonomy" id="430531"/>
    <lineage>
        <taxon>Bacteria</taxon>
        <taxon>Pseudomonadati</taxon>
        <taxon>Pseudomonadota</taxon>
        <taxon>Betaproteobacteria</taxon>
        <taxon>Burkholderiales</taxon>
        <taxon>Burkholderiaceae</taxon>
        <taxon>Burkholderia</taxon>
        <taxon>pseudomallei group</taxon>
    </lineage>
</organism>
<evidence type="ECO:0000313" key="3">
    <source>
        <dbReference type="Proteomes" id="UP000594943"/>
    </source>
</evidence>
<dbReference type="EMBL" id="CP065687">
    <property type="protein sequence ID" value="QPS48059.1"/>
    <property type="molecule type" value="Genomic_DNA"/>
</dbReference>
<proteinExistence type="predicted"/>
<accession>A0A7T2U9A9</accession>
<dbReference type="AlphaFoldDB" id="A0A7T2U9A9"/>
<evidence type="ECO:0000256" key="1">
    <source>
        <dbReference type="SAM" id="MobiDB-lite"/>
    </source>
</evidence>
<dbReference type="KEGG" id="bhg:I6G56_30445"/>
<name>A0A7T2U9A9_9BURK</name>
<evidence type="ECO:0000313" key="2">
    <source>
        <dbReference type="EMBL" id="QPS48059.1"/>
    </source>
</evidence>
<reference evidence="2 3" key="1">
    <citation type="submission" date="2020-12" db="EMBL/GenBank/DDBJ databases">
        <title>FDA dAtabase for Regulatory Grade micrObial Sequences (FDA-ARGOS): Supporting development and validation of Infectious Disease Dx tests.</title>
        <authorList>
            <person name="Nelson B."/>
            <person name="Plummer A."/>
            <person name="Tallon L."/>
            <person name="Sadzewicz L."/>
            <person name="Zhao X."/>
            <person name="Boylan J."/>
            <person name="Ott S."/>
            <person name="Bowen H."/>
            <person name="Vavikolanu K."/>
            <person name="Mehta A."/>
            <person name="Aluvathingal J."/>
            <person name="Nadendla S."/>
            <person name="Myers T."/>
            <person name="Yan Y."/>
            <person name="Sichtig H."/>
        </authorList>
    </citation>
    <scope>NUCLEOTIDE SEQUENCE [LARGE SCALE GENOMIC DNA]</scope>
    <source>
        <strain evidence="2 3">FDAARGOS_899</strain>
    </source>
</reference>
<dbReference type="RefSeq" id="WP_144411855.1">
    <property type="nucleotide sequence ID" value="NZ_CP013382.1"/>
</dbReference>
<sequence length="87" mass="9253">MTVNDKHYCLEALPETDLFPLASVSCRRPNGTRPARLAMHPRRAGKAGKGGEKRVRARTGRAAKENVAKDCVAKSPNAAEPIVSGAA</sequence>
<dbReference type="Proteomes" id="UP000594943">
    <property type="component" value="Chromosome 2"/>
</dbReference>
<protein>
    <submittedName>
        <fullName evidence="2">Uncharacterized protein</fullName>
    </submittedName>
</protein>
<gene>
    <name evidence="2" type="ORF">I6G56_30445</name>
</gene>